<organism evidence="3">
    <name type="scientific">marine metagenome</name>
    <dbReference type="NCBI Taxonomy" id="408172"/>
    <lineage>
        <taxon>unclassified sequences</taxon>
        <taxon>metagenomes</taxon>
        <taxon>ecological metagenomes</taxon>
    </lineage>
</organism>
<dbReference type="SUPFAM" id="SSF51735">
    <property type="entry name" value="NAD(P)-binding Rossmann-fold domains"/>
    <property type="match status" value="1"/>
</dbReference>
<dbReference type="InterPro" id="IPR052698">
    <property type="entry name" value="MoCofactor_Util/Proc"/>
</dbReference>
<dbReference type="PANTHER" id="PTHR30388:SF6">
    <property type="entry name" value="XANTHINE DEHYDROGENASE SUBUNIT A-RELATED"/>
    <property type="match status" value="1"/>
</dbReference>
<dbReference type="Gene3D" id="3.40.50.720">
    <property type="entry name" value="NAD(P)-binding Rossmann-like Domain"/>
    <property type="match status" value="1"/>
</dbReference>
<proteinExistence type="predicted"/>
<dbReference type="Pfam" id="PF13478">
    <property type="entry name" value="XdhC_C"/>
    <property type="match status" value="1"/>
</dbReference>
<dbReference type="AlphaFoldDB" id="A0A381YIJ4"/>
<dbReference type="InterPro" id="IPR003777">
    <property type="entry name" value="XdhC_CoxI"/>
</dbReference>
<accession>A0A381YIJ4</accession>
<evidence type="ECO:0008006" key="4">
    <source>
        <dbReference type="Google" id="ProtNLM"/>
    </source>
</evidence>
<protein>
    <recommendedName>
        <fullName evidence="4">XdhC Rossmann domain-containing protein</fullName>
    </recommendedName>
</protein>
<dbReference type="InterPro" id="IPR027051">
    <property type="entry name" value="XdhC_Rossmann_dom"/>
</dbReference>
<evidence type="ECO:0000313" key="3">
    <source>
        <dbReference type="EMBL" id="SVA76844.1"/>
    </source>
</evidence>
<feature type="domain" description="XdhC- CoxI" evidence="1">
    <location>
        <begin position="1"/>
        <end position="40"/>
    </location>
</feature>
<evidence type="ECO:0000259" key="2">
    <source>
        <dbReference type="Pfam" id="PF13478"/>
    </source>
</evidence>
<dbReference type="InterPro" id="IPR036291">
    <property type="entry name" value="NAD(P)-bd_dom_sf"/>
</dbReference>
<dbReference type="PANTHER" id="PTHR30388">
    <property type="entry name" value="ALDEHYDE OXIDOREDUCTASE MOLYBDENUM COFACTOR ASSEMBLY PROTEIN"/>
    <property type="match status" value="1"/>
</dbReference>
<evidence type="ECO:0000259" key="1">
    <source>
        <dbReference type="Pfam" id="PF02625"/>
    </source>
</evidence>
<feature type="domain" description="XdhC Rossmann" evidence="2">
    <location>
        <begin position="70"/>
        <end position="210"/>
    </location>
</feature>
<dbReference type="Pfam" id="PF02625">
    <property type="entry name" value="XdhC_CoxI"/>
    <property type="match status" value="1"/>
</dbReference>
<sequence>MLITGDGRRIGTVGGGEMEARVAAEATAALADGRSRLLDYRLVDPDDGDPGVCGGEVTIHLEPYMPPATVLVIGCGHVGRAVADLARWLGYRVVATDDRPEAAEDMPGADLVVIGSITEVLRQVTLTSRDHAVVVTRDTNLDVANLPHLLATVVGTVGVMGSARRWAGTRAALEESGVTGEDLDRVTSPIGLDLGAETPEEIAVSIMAQILEADRGADA</sequence>
<dbReference type="EMBL" id="UINC01018320">
    <property type="protein sequence ID" value="SVA76844.1"/>
    <property type="molecule type" value="Genomic_DNA"/>
</dbReference>
<reference evidence="3" key="1">
    <citation type="submission" date="2018-05" db="EMBL/GenBank/DDBJ databases">
        <authorList>
            <person name="Lanie J.A."/>
            <person name="Ng W.-L."/>
            <person name="Kazmierczak K.M."/>
            <person name="Andrzejewski T.M."/>
            <person name="Davidsen T.M."/>
            <person name="Wayne K.J."/>
            <person name="Tettelin H."/>
            <person name="Glass J.I."/>
            <person name="Rusch D."/>
            <person name="Podicherti R."/>
            <person name="Tsui H.-C.T."/>
            <person name="Winkler M.E."/>
        </authorList>
    </citation>
    <scope>NUCLEOTIDE SEQUENCE</scope>
</reference>
<name>A0A381YIJ4_9ZZZZ</name>
<gene>
    <name evidence="3" type="ORF">METZ01_LOCUS129698</name>
</gene>